<comment type="caution">
    <text evidence="2">The sequence shown here is derived from an EMBL/GenBank/DDBJ whole genome shotgun (WGS) entry which is preliminary data.</text>
</comment>
<feature type="compositionally biased region" description="Basic and acidic residues" evidence="1">
    <location>
        <begin position="115"/>
        <end position="129"/>
    </location>
</feature>
<protein>
    <recommendedName>
        <fullName evidence="4">Reductive dehalogenase subunit A</fullName>
    </recommendedName>
</protein>
<gene>
    <name evidence="2" type="ORF">HYY65_06910</name>
</gene>
<dbReference type="AlphaFoldDB" id="A0A932GQ09"/>
<sequence>MTCSAQAILPGNRTSQRVGISNNAGLAKWPIDAEKCFRFWAQNGASCMTCIRTCPFNKGPGTIHDMTGWIIRRTPRFNKVFLWMDDLFGFGKRTSAARYWLENSSRNGPGRIRTPSHEHPQSLPPDKKPPSPKPRMNTGRRQTP</sequence>
<dbReference type="EMBL" id="JACPSX010000125">
    <property type="protein sequence ID" value="MBI3014777.1"/>
    <property type="molecule type" value="Genomic_DNA"/>
</dbReference>
<organism evidence="2 3">
    <name type="scientific">Tectimicrobiota bacterium</name>
    <dbReference type="NCBI Taxonomy" id="2528274"/>
    <lineage>
        <taxon>Bacteria</taxon>
        <taxon>Pseudomonadati</taxon>
        <taxon>Nitrospinota/Tectimicrobiota group</taxon>
        <taxon>Candidatus Tectimicrobiota</taxon>
    </lineage>
</organism>
<evidence type="ECO:0008006" key="4">
    <source>
        <dbReference type="Google" id="ProtNLM"/>
    </source>
</evidence>
<feature type="region of interest" description="Disordered" evidence="1">
    <location>
        <begin position="99"/>
        <end position="144"/>
    </location>
</feature>
<name>A0A932GQ09_UNCTE</name>
<proteinExistence type="predicted"/>
<reference evidence="2" key="1">
    <citation type="submission" date="2020-07" db="EMBL/GenBank/DDBJ databases">
        <title>Huge and variable diversity of episymbiotic CPR bacteria and DPANN archaea in groundwater ecosystems.</title>
        <authorList>
            <person name="He C.Y."/>
            <person name="Keren R."/>
            <person name="Whittaker M."/>
            <person name="Farag I.F."/>
            <person name="Doudna J."/>
            <person name="Cate J.H.D."/>
            <person name="Banfield J.F."/>
        </authorList>
    </citation>
    <scope>NUCLEOTIDE SEQUENCE</scope>
    <source>
        <strain evidence="2">NC_groundwater_717_Ag_S-0.2um_59_8</strain>
    </source>
</reference>
<dbReference type="Proteomes" id="UP000741360">
    <property type="component" value="Unassembled WGS sequence"/>
</dbReference>
<evidence type="ECO:0000313" key="2">
    <source>
        <dbReference type="EMBL" id="MBI3014777.1"/>
    </source>
</evidence>
<evidence type="ECO:0000313" key="3">
    <source>
        <dbReference type="Proteomes" id="UP000741360"/>
    </source>
</evidence>
<accession>A0A932GQ09</accession>
<evidence type="ECO:0000256" key="1">
    <source>
        <dbReference type="SAM" id="MobiDB-lite"/>
    </source>
</evidence>